<name>A0A7S3J8H4_9SPIT</name>
<dbReference type="AlphaFoldDB" id="A0A7S3J8H4"/>
<dbReference type="EMBL" id="HBII01017344">
    <property type="protein sequence ID" value="CAE0348408.1"/>
    <property type="molecule type" value="Transcribed_RNA"/>
</dbReference>
<sequence>MMGNRNYHGEIDSEVTRSAILDSFDPSKIPSISQEADIPFRRTAYSKKMIKAKSESLDGIMFLADGRVVVVNNDLYQEIMKKAIIIDLNDKAKLRSDLESRENTSSNEEESKEYSYSHNKSENPRNVTQSK</sequence>
<evidence type="ECO:0000256" key="1">
    <source>
        <dbReference type="SAM" id="MobiDB-lite"/>
    </source>
</evidence>
<evidence type="ECO:0000313" key="2">
    <source>
        <dbReference type="EMBL" id="CAE0348408.1"/>
    </source>
</evidence>
<proteinExistence type="predicted"/>
<feature type="compositionally biased region" description="Basic and acidic residues" evidence="1">
    <location>
        <begin position="112"/>
        <end position="123"/>
    </location>
</feature>
<protein>
    <submittedName>
        <fullName evidence="2">Uncharacterized protein</fullName>
    </submittedName>
</protein>
<feature type="region of interest" description="Disordered" evidence="1">
    <location>
        <begin position="97"/>
        <end position="131"/>
    </location>
</feature>
<accession>A0A7S3J8H4</accession>
<organism evidence="2">
    <name type="scientific">Euplotes harpa</name>
    <dbReference type="NCBI Taxonomy" id="151035"/>
    <lineage>
        <taxon>Eukaryota</taxon>
        <taxon>Sar</taxon>
        <taxon>Alveolata</taxon>
        <taxon>Ciliophora</taxon>
        <taxon>Intramacronucleata</taxon>
        <taxon>Spirotrichea</taxon>
        <taxon>Hypotrichia</taxon>
        <taxon>Euplotida</taxon>
        <taxon>Euplotidae</taxon>
        <taxon>Euplotes</taxon>
    </lineage>
</organism>
<reference evidence="2" key="1">
    <citation type="submission" date="2021-01" db="EMBL/GenBank/DDBJ databases">
        <authorList>
            <person name="Corre E."/>
            <person name="Pelletier E."/>
            <person name="Niang G."/>
            <person name="Scheremetjew M."/>
            <person name="Finn R."/>
            <person name="Kale V."/>
            <person name="Holt S."/>
            <person name="Cochrane G."/>
            <person name="Meng A."/>
            <person name="Brown T."/>
            <person name="Cohen L."/>
        </authorList>
    </citation>
    <scope>NUCLEOTIDE SEQUENCE</scope>
    <source>
        <strain evidence="2">FSP1.4</strain>
    </source>
</reference>
<gene>
    <name evidence="2" type="ORF">EHAR0213_LOCUS7319</name>
</gene>